<evidence type="ECO:0000313" key="14">
    <source>
        <dbReference type="EMBL" id="MBL0888216.1"/>
    </source>
</evidence>
<dbReference type="Pfam" id="PF01435">
    <property type="entry name" value="Peptidase_M48"/>
    <property type="match status" value="1"/>
</dbReference>
<evidence type="ECO:0000256" key="11">
    <source>
        <dbReference type="ARBA" id="ARBA00023136"/>
    </source>
</evidence>
<keyword evidence="10 14" id="KW-0482">Metalloprotease</keyword>
<evidence type="ECO:0000256" key="3">
    <source>
        <dbReference type="ARBA" id="ARBA00022475"/>
    </source>
</evidence>
<dbReference type="InterPro" id="IPR001915">
    <property type="entry name" value="Peptidase_M48"/>
</dbReference>
<evidence type="ECO:0000256" key="7">
    <source>
        <dbReference type="ARBA" id="ARBA00022801"/>
    </source>
</evidence>
<dbReference type="InterPro" id="IPR050083">
    <property type="entry name" value="HtpX_protease"/>
</dbReference>
<name>A0ABS1LPK4_9MICO</name>
<dbReference type="Proteomes" id="UP000675409">
    <property type="component" value="Unassembled WGS sequence"/>
</dbReference>
<dbReference type="PANTHER" id="PTHR43221">
    <property type="entry name" value="PROTEASE HTPX"/>
    <property type="match status" value="1"/>
</dbReference>
<accession>A0ABS1LPK4</accession>
<evidence type="ECO:0000256" key="5">
    <source>
        <dbReference type="ARBA" id="ARBA00022692"/>
    </source>
</evidence>
<keyword evidence="4" id="KW-0645">Protease</keyword>
<protein>
    <submittedName>
        <fullName evidence="14">M48 family metalloprotease</fullName>
    </submittedName>
</protein>
<evidence type="ECO:0000256" key="12">
    <source>
        <dbReference type="SAM" id="Phobius"/>
    </source>
</evidence>
<dbReference type="CDD" id="cd07328">
    <property type="entry name" value="M48_Ste24p_like"/>
    <property type="match status" value="1"/>
</dbReference>
<comment type="caution">
    <text evidence="14">The sequence shown here is derived from an EMBL/GenBank/DDBJ whole genome shotgun (WGS) entry which is preliminary data.</text>
</comment>
<gene>
    <name evidence="14" type="ORF">HGK34_18325</name>
</gene>
<dbReference type="PANTHER" id="PTHR43221:SF1">
    <property type="entry name" value="PROTEASE HTPX"/>
    <property type="match status" value="1"/>
</dbReference>
<dbReference type="GO" id="GO:0008237">
    <property type="term" value="F:metallopeptidase activity"/>
    <property type="evidence" value="ECO:0007669"/>
    <property type="project" value="UniProtKB-KW"/>
</dbReference>
<evidence type="ECO:0000256" key="4">
    <source>
        <dbReference type="ARBA" id="ARBA00022670"/>
    </source>
</evidence>
<keyword evidence="6" id="KW-0479">Metal-binding</keyword>
<keyword evidence="3" id="KW-1003">Cell membrane</keyword>
<comment type="cofactor">
    <cofactor evidence="1">
        <name>Zn(2+)</name>
        <dbReference type="ChEBI" id="CHEBI:29105"/>
    </cofactor>
</comment>
<evidence type="ECO:0000256" key="2">
    <source>
        <dbReference type="ARBA" id="ARBA00004651"/>
    </source>
</evidence>
<evidence type="ECO:0000256" key="6">
    <source>
        <dbReference type="ARBA" id="ARBA00022723"/>
    </source>
</evidence>
<keyword evidence="11 12" id="KW-0472">Membrane</keyword>
<dbReference type="RefSeq" id="WP_201850066.1">
    <property type="nucleotide sequence ID" value="NZ_JABBYC010000047.1"/>
</dbReference>
<feature type="transmembrane region" description="Helical" evidence="12">
    <location>
        <begin position="42"/>
        <end position="62"/>
    </location>
</feature>
<evidence type="ECO:0000259" key="13">
    <source>
        <dbReference type="Pfam" id="PF01435"/>
    </source>
</evidence>
<proteinExistence type="predicted"/>
<keyword evidence="15" id="KW-1185">Reference proteome</keyword>
<dbReference type="Gene3D" id="3.30.2010.10">
    <property type="entry name" value="Metalloproteases ('zincins'), catalytic domain"/>
    <property type="match status" value="1"/>
</dbReference>
<comment type="subcellular location">
    <subcellularLocation>
        <location evidence="2">Cell membrane</location>
        <topology evidence="2">Multi-pass membrane protein</topology>
    </subcellularLocation>
</comment>
<feature type="transmembrane region" description="Helical" evidence="12">
    <location>
        <begin position="12"/>
        <end position="35"/>
    </location>
</feature>
<keyword evidence="8" id="KW-0862">Zinc</keyword>
<keyword evidence="5 12" id="KW-0812">Transmembrane</keyword>
<organism evidence="14 15">
    <name type="scientific">Myceligenerans indicum</name>
    <dbReference type="NCBI Taxonomy" id="2593663"/>
    <lineage>
        <taxon>Bacteria</taxon>
        <taxon>Bacillati</taxon>
        <taxon>Actinomycetota</taxon>
        <taxon>Actinomycetes</taxon>
        <taxon>Micrococcales</taxon>
        <taxon>Promicromonosporaceae</taxon>
        <taxon>Myceligenerans</taxon>
    </lineage>
</organism>
<evidence type="ECO:0000256" key="10">
    <source>
        <dbReference type="ARBA" id="ARBA00023049"/>
    </source>
</evidence>
<reference evidence="14 15" key="1">
    <citation type="journal article" date="2021" name="Arch. Microbiol.">
        <title>Myceligenerans indicum sp. nov., an actinobacterium isolated from mangrove sediment of Sundarbans, India.</title>
        <authorList>
            <person name="Asha K."/>
            <person name="Bhadury P."/>
        </authorList>
    </citation>
    <scope>NUCLEOTIDE SEQUENCE [LARGE SCALE GENOMIC DNA]</scope>
    <source>
        <strain evidence="14 15">I2</strain>
    </source>
</reference>
<evidence type="ECO:0000256" key="9">
    <source>
        <dbReference type="ARBA" id="ARBA00022989"/>
    </source>
</evidence>
<evidence type="ECO:0000256" key="1">
    <source>
        <dbReference type="ARBA" id="ARBA00001947"/>
    </source>
</evidence>
<keyword evidence="9 12" id="KW-1133">Transmembrane helix</keyword>
<feature type="domain" description="Peptidase M48" evidence="13">
    <location>
        <begin position="127"/>
        <end position="305"/>
    </location>
</feature>
<sequence>MSATMRALTSLAALIGFYLFALAIIAGLMIGGVLLTQASGPAGLKVILVAGVAAVGVVIALWKVATFKPEPAPGIDVGPDEAPELWQLVGRLAQTVGTQPPAQIRLVPDLNAAVSEDTRMLGLIGGTRRLYLGVPLLQGLTVTQLSAVLAHELGHYSGSHTRLGPLAYRGREAVVATVQQVGGVIGFFLKQYAKLYILLSQSMSRSQEVEADRLMVQIAGRPAAQGALRELPVLDAAWSFYTANYISMGWEDGLAPAPEEFFTGFGRLLAGRGDELAAIRGEAAPAEKSKWDSHPPIAERIAAMDRIPDSGSGTVPDERPAAALIPDFAARTAAVADTTVAYAGKERLSWSELVHRGGAAANQRTADTVYRAAARLTGRETATLSSLLELAQAGRLGELVQQVAPGAPPEASREVIAVALRAGAVQAGAARYEVSWTGPAVLADRSGSELDLEEVAALAVDPGTVRQAAERIAQLGIDAGGVGLISTEATAHGGDVVGGIADMKVDGTVHDMLILDNGLILAKRLDKRTEGKHRLVALAQSGTVAELARRHTFIPYENVAAAELSGGITVRATLTLHDGGQVTLKEPMSADRLSKESADVFRALLGRYVRQPA</sequence>
<dbReference type="EMBL" id="JABBYC010000047">
    <property type="protein sequence ID" value="MBL0888216.1"/>
    <property type="molecule type" value="Genomic_DNA"/>
</dbReference>
<keyword evidence="7" id="KW-0378">Hydrolase</keyword>
<evidence type="ECO:0000313" key="15">
    <source>
        <dbReference type="Proteomes" id="UP000675409"/>
    </source>
</evidence>
<evidence type="ECO:0000256" key="8">
    <source>
        <dbReference type="ARBA" id="ARBA00022833"/>
    </source>
</evidence>